<dbReference type="PANTHER" id="PTHR11668">
    <property type="entry name" value="SERINE/THREONINE PROTEIN PHOSPHATASE"/>
    <property type="match status" value="1"/>
</dbReference>
<dbReference type="EMBL" id="BTSX01000003">
    <property type="protein sequence ID" value="GMS88582.1"/>
    <property type="molecule type" value="Genomic_DNA"/>
</dbReference>
<protein>
    <recommendedName>
        <fullName evidence="2">Serine/threonine specific protein phosphatases domain-containing protein</fullName>
    </recommendedName>
</protein>
<dbReference type="InterPro" id="IPR050341">
    <property type="entry name" value="PP1_catalytic_subunit"/>
</dbReference>
<feature type="non-terminal residue" evidence="3">
    <location>
        <position position="1"/>
    </location>
</feature>
<dbReference type="Proteomes" id="UP001432027">
    <property type="component" value="Unassembled WGS sequence"/>
</dbReference>
<keyword evidence="4" id="KW-1185">Reference proteome</keyword>
<dbReference type="GO" id="GO:0004722">
    <property type="term" value="F:protein serine/threonine phosphatase activity"/>
    <property type="evidence" value="ECO:0007669"/>
    <property type="project" value="TreeGrafter"/>
</dbReference>
<feature type="compositionally biased region" description="Basic and acidic residues" evidence="1">
    <location>
        <begin position="196"/>
        <end position="209"/>
    </location>
</feature>
<dbReference type="GO" id="GO:0005737">
    <property type="term" value="C:cytoplasm"/>
    <property type="evidence" value="ECO:0007669"/>
    <property type="project" value="TreeGrafter"/>
</dbReference>
<dbReference type="PRINTS" id="PR00114">
    <property type="entry name" value="STPHPHTASE"/>
</dbReference>
<sequence length="216" mass="23528">SSEITSIVAINLSRSSLCSSCSNALTPNIMRFSAAITSVAPSIRPPSRNSIPSLRPTVSLPHSRYSFSVSQIPKPMKDVAAHLLVTDLLWADPMIKLPSDVKNKVRGVSVYFGEQTLDQVCADLKLRMVIRGHQMMMNGFNFFHSKLVTVFSAAAYYPDKPNRGAVCVIDKTGRVGFKTFYPIPAGHPDSIPKVFRGDHDASNEADTGHVKANPGL</sequence>
<dbReference type="SMART" id="SM00156">
    <property type="entry name" value="PP2Ac"/>
    <property type="match status" value="1"/>
</dbReference>
<dbReference type="SUPFAM" id="SSF56300">
    <property type="entry name" value="Metallo-dependent phosphatases"/>
    <property type="match status" value="1"/>
</dbReference>
<evidence type="ECO:0000313" key="4">
    <source>
        <dbReference type="Proteomes" id="UP001432027"/>
    </source>
</evidence>
<dbReference type="PANTHER" id="PTHR11668:SF491">
    <property type="entry name" value="SERINE_THREONINE-PROTEIN PHOSPHATASE"/>
    <property type="match status" value="1"/>
</dbReference>
<organism evidence="3 4">
    <name type="scientific">Pristionchus entomophagus</name>
    <dbReference type="NCBI Taxonomy" id="358040"/>
    <lineage>
        <taxon>Eukaryota</taxon>
        <taxon>Metazoa</taxon>
        <taxon>Ecdysozoa</taxon>
        <taxon>Nematoda</taxon>
        <taxon>Chromadorea</taxon>
        <taxon>Rhabditida</taxon>
        <taxon>Rhabditina</taxon>
        <taxon>Diplogasteromorpha</taxon>
        <taxon>Diplogasteroidea</taxon>
        <taxon>Neodiplogasteridae</taxon>
        <taxon>Pristionchus</taxon>
    </lineage>
</organism>
<name>A0AAV5T0S9_9BILA</name>
<evidence type="ECO:0000256" key="1">
    <source>
        <dbReference type="SAM" id="MobiDB-lite"/>
    </source>
</evidence>
<dbReference type="GO" id="GO:0005634">
    <property type="term" value="C:nucleus"/>
    <property type="evidence" value="ECO:0007669"/>
    <property type="project" value="TreeGrafter"/>
</dbReference>
<comment type="caution">
    <text evidence="3">The sequence shown here is derived from an EMBL/GenBank/DDBJ whole genome shotgun (WGS) entry which is preliminary data.</text>
</comment>
<accession>A0AAV5T0S9</accession>
<feature type="domain" description="Serine/threonine specific protein phosphatases" evidence="2">
    <location>
        <begin position="12"/>
        <end position="184"/>
    </location>
</feature>
<reference evidence="3" key="1">
    <citation type="submission" date="2023-10" db="EMBL/GenBank/DDBJ databases">
        <title>Genome assembly of Pristionchus species.</title>
        <authorList>
            <person name="Yoshida K."/>
            <person name="Sommer R.J."/>
        </authorList>
    </citation>
    <scope>NUCLEOTIDE SEQUENCE</scope>
    <source>
        <strain evidence="3">RS0144</strain>
    </source>
</reference>
<gene>
    <name evidence="3" type="ORF">PENTCL1PPCAC_10757</name>
</gene>
<dbReference type="InterPro" id="IPR029052">
    <property type="entry name" value="Metallo-depent_PP-like"/>
</dbReference>
<dbReference type="AlphaFoldDB" id="A0AAV5T0S9"/>
<evidence type="ECO:0000259" key="2">
    <source>
        <dbReference type="SMART" id="SM00156"/>
    </source>
</evidence>
<proteinExistence type="predicted"/>
<evidence type="ECO:0000313" key="3">
    <source>
        <dbReference type="EMBL" id="GMS88582.1"/>
    </source>
</evidence>
<dbReference type="InterPro" id="IPR006186">
    <property type="entry name" value="Ser/Thr-sp_prot-phosphatase"/>
</dbReference>
<dbReference type="Gene3D" id="3.60.21.10">
    <property type="match status" value="1"/>
</dbReference>
<feature type="region of interest" description="Disordered" evidence="1">
    <location>
        <begin position="196"/>
        <end position="216"/>
    </location>
</feature>